<dbReference type="InterPro" id="IPR051436">
    <property type="entry name" value="Autophagy-related_EPG5"/>
</dbReference>
<sequence>MEAVHSKYKHNQKKKNKKSKVTLDHGTPEKEKLLGEVADVADSLNDFQITIEEGACCSRSECVDNVESEISEAFKDVSDAKSSEEDSVGHSSCKEAVPDVGWVESPDCEESLGEDDIQRCLQDNRKKEKKRYTVETELDEMQALSLLQNQDDEEEAQAVTNFETCDNSTEVDVHVSAVVEHQIEPGCEALHIPNVVYEVVNEQPSAPAMETVHSVNVRHRKEIREKTETRNRSDETHLTLLQNLFWACQKEDEGRTNVRPFTEAQLLSLYRNEELKCMQNCVSEFLNNELRGDTVLCSRLYDMLVKYLRARGKLTVNNSELEILKSECKEYQHQAWSFQSVTVTESGECQDGNPVSAAHEYKMSKYNTAAASKLSHGLSAIKELVNESFSLNAYTCEALKLQIDSYVQTIVLDFAFLPQNARVSIGDDSLPAYGSHTGQDLRQVIAELRTAISVLFAFQRRRIKDEGFVTHTRQWLTKLVAVFLRVATWRDHVYLLHHILRCPAGVGKWAASLIQPPPPPFNCNYSAMHLDHMVATAAVLLKPVAERDQFLAQWNDSTIIEGESLWVIVDSDGDDEHEDLATNDVSTRNSLRESDVVDMFNQIPFDEIFRHVLGVRQRDNVDVHETSTLDESQVLRLFAFSTTLVNILETGLTTYKGSRYKQFSKRLGRLVRHTIQYATDQFQTFWVVCVEGRREHERDMAMLERLQVEYDELLFRAVRCLHNSPGRVAWQFLAVLPFSHASLKTLWQLFFFVLQYDVKQQDDGRSEPQESLFIWLTELIDAEIYYLLTTVSNMALARSKNDWSFIETATIHLLQIGFLNDTTRDVCSKSARIMLTNLTNKHPMLMSVIIDKLKKSSCGPVSNLASSMVRSQSNEQAFNVWLWQTMLCLHLHLLDQSEAFVWTVMANPVQAFSSLPELESQSEEMELLRGLVKQQESLASLAALLMTTVGHSLPIICAEGFTLLEQLQACYRHTAVIFCLQHIVPLFLDYPQSLITNEKFRSLMINLLSADRTYLKMARNLIAQEFPGMVLKQFGDMIQFHLENHHRYSLSSCAPLAQLWLQALCSVWADEPTSVVYLMDIVLAVAFFRSELKIACSGILSQLLQSVSQSRNGGQSGRLSSLLNWGVDWRQSCASLCPSGRVCPHTRPGSPTLRSRWKIQHADYQRTVADCP</sequence>
<keyword evidence="3" id="KW-1185">Reference proteome</keyword>
<feature type="compositionally biased region" description="Basic residues" evidence="1">
    <location>
        <begin position="1"/>
        <end position="20"/>
    </location>
</feature>
<dbReference type="STRING" id="195883.A0A482WQX0"/>
<dbReference type="GO" id="GO:0005737">
    <property type="term" value="C:cytoplasm"/>
    <property type="evidence" value="ECO:0007669"/>
    <property type="project" value="TreeGrafter"/>
</dbReference>
<gene>
    <name evidence="2" type="ORF">LSTR_LSTR005390</name>
</gene>
<accession>A0A482WQX0</accession>
<evidence type="ECO:0000313" key="2">
    <source>
        <dbReference type="EMBL" id="RZF35977.1"/>
    </source>
</evidence>
<reference evidence="2 3" key="1">
    <citation type="journal article" date="2017" name="Gigascience">
        <title>Genome sequence of the small brown planthopper, Laodelphax striatellus.</title>
        <authorList>
            <person name="Zhu J."/>
            <person name="Jiang F."/>
            <person name="Wang X."/>
            <person name="Yang P."/>
            <person name="Bao Y."/>
            <person name="Zhao W."/>
            <person name="Wang W."/>
            <person name="Lu H."/>
            <person name="Wang Q."/>
            <person name="Cui N."/>
            <person name="Li J."/>
            <person name="Chen X."/>
            <person name="Luo L."/>
            <person name="Yu J."/>
            <person name="Kang L."/>
            <person name="Cui F."/>
        </authorList>
    </citation>
    <scope>NUCLEOTIDE SEQUENCE [LARGE SCALE GENOMIC DNA]</scope>
    <source>
        <strain evidence="2">Lst14</strain>
    </source>
</reference>
<dbReference type="EMBL" id="QKKF02027185">
    <property type="protein sequence ID" value="RZF35977.1"/>
    <property type="molecule type" value="Genomic_DNA"/>
</dbReference>
<evidence type="ECO:0000313" key="3">
    <source>
        <dbReference type="Proteomes" id="UP000291343"/>
    </source>
</evidence>
<dbReference type="InParanoid" id="A0A482WQX0"/>
<evidence type="ECO:0000256" key="1">
    <source>
        <dbReference type="SAM" id="MobiDB-lite"/>
    </source>
</evidence>
<feature type="region of interest" description="Disordered" evidence="1">
    <location>
        <begin position="1"/>
        <end position="28"/>
    </location>
</feature>
<dbReference type="OrthoDB" id="75419at2759"/>
<organism evidence="2 3">
    <name type="scientific">Laodelphax striatellus</name>
    <name type="common">Small brown planthopper</name>
    <name type="synonym">Delphax striatella</name>
    <dbReference type="NCBI Taxonomy" id="195883"/>
    <lineage>
        <taxon>Eukaryota</taxon>
        <taxon>Metazoa</taxon>
        <taxon>Ecdysozoa</taxon>
        <taxon>Arthropoda</taxon>
        <taxon>Hexapoda</taxon>
        <taxon>Insecta</taxon>
        <taxon>Pterygota</taxon>
        <taxon>Neoptera</taxon>
        <taxon>Paraneoptera</taxon>
        <taxon>Hemiptera</taxon>
        <taxon>Auchenorrhyncha</taxon>
        <taxon>Fulgoroidea</taxon>
        <taxon>Delphacidae</taxon>
        <taxon>Criomorphinae</taxon>
        <taxon>Laodelphax</taxon>
    </lineage>
</organism>
<comment type="caution">
    <text evidence="2">The sequence shown here is derived from an EMBL/GenBank/DDBJ whole genome shotgun (WGS) entry which is preliminary data.</text>
</comment>
<dbReference type="Proteomes" id="UP000291343">
    <property type="component" value="Unassembled WGS sequence"/>
</dbReference>
<protein>
    <recommendedName>
        <fullName evidence="4">Ectopic P granules protein 5 homolog</fullName>
    </recommendedName>
</protein>
<dbReference type="AlphaFoldDB" id="A0A482WQX0"/>
<dbReference type="PANTHER" id="PTHR31139:SF4">
    <property type="entry name" value="ECTOPIC P GRANULES PROTEIN 5 HOMOLOG"/>
    <property type="match status" value="1"/>
</dbReference>
<dbReference type="GO" id="GO:0097352">
    <property type="term" value="P:autophagosome maturation"/>
    <property type="evidence" value="ECO:0007669"/>
    <property type="project" value="TreeGrafter"/>
</dbReference>
<proteinExistence type="predicted"/>
<evidence type="ECO:0008006" key="4">
    <source>
        <dbReference type="Google" id="ProtNLM"/>
    </source>
</evidence>
<name>A0A482WQX0_LAOST</name>
<dbReference type="PANTHER" id="PTHR31139">
    <property type="entry name" value="ECTOPIC P GRANULES PROTEIN 5 HOMOLOG"/>
    <property type="match status" value="1"/>
</dbReference>